<keyword evidence="9" id="KW-0575">Peroxidase</keyword>
<evidence type="ECO:0000256" key="4">
    <source>
        <dbReference type="ARBA" id="ARBA00022729"/>
    </source>
</evidence>
<comment type="caution">
    <text evidence="9">The sequence shown here is derived from an EMBL/GenBank/DDBJ whole genome shotgun (WGS) entry which is preliminary data.</text>
</comment>
<accession>A0A364Y2N5</accession>
<comment type="subcellular location">
    <subcellularLocation>
        <location evidence="1">Cell envelope</location>
    </subcellularLocation>
</comment>
<dbReference type="Gene3D" id="1.20.1420.20">
    <property type="entry name" value="M75 peptidase, HXXE motif"/>
    <property type="match status" value="1"/>
</dbReference>
<name>A0A364Y2N5_9BACT</name>
<dbReference type="SUPFAM" id="SSF46626">
    <property type="entry name" value="Cytochrome c"/>
    <property type="match status" value="2"/>
</dbReference>
<feature type="domain" description="Cytochrome c" evidence="8">
    <location>
        <begin position="303"/>
        <end position="441"/>
    </location>
</feature>
<dbReference type="PROSITE" id="PS51257">
    <property type="entry name" value="PROKAR_LIPOPROTEIN"/>
    <property type="match status" value="1"/>
</dbReference>
<dbReference type="Gene3D" id="1.10.760.10">
    <property type="entry name" value="Cytochrome c-like domain"/>
    <property type="match status" value="2"/>
</dbReference>
<evidence type="ECO:0000256" key="7">
    <source>
        <dbReference type="PROSITE-ProRule" id="PRU00433"/>
    </source>
</evidence>
<dbReference type="InterPro" id="IPR036909">
    <property type="entry name" value="Cyt_c-like_dom_sf"/>
</dbReference>
<dbReference type="InterPro" id="IPR004852">
    <property type="entry name" value="Di-haem_cyt_c_peroxidsae"/>
</dbReference>
<evidence type="ECO:0000259" key="8">
    <source>
        <dbReference type="PROSITE" id="PS51007"/>
    </source>
</evidence>
<dbReference type="Pfam" id="PF03150">
    <property type="entry name" value="CCP_MauG"/>
    <property type="match status" value="1"/>
</dbReference>
<evidence type="ECO:0000256" key="6">
    <source>
        <dbReference type="ARBA" id="ARBA00023004"/>
    </source>
</evidence>
<evidence type="ECO:0000256" key="1">
    <source>
        <dbReference type="ARBA" id="ARBA00004196"/>
    </source>
</evidence>
<dbReference type="AlphaFoldDB" id="A0A364Y2N5"/>
<dbReference type="PROSITE" id="PS51007">
    <property type="entry name" value="CYTC"/>
    <property type="match status" value="2"/>
</dbReference>
<dbReference type="OrthoDB" id="9805202at2"/>
<evidence type="ECO:0000256" key="3">
    <source>
        <dbReference type="ARBA" id="ARBA00022723"/>
    </source>
</evidence>
<evidence type="ECO:0000313" key="9">
    <source>
        <dbReference type="EMBL" id="RAW00572.1"/>
    </source>
</evidence>
<feature type="domain" description="Cytochrome c" evidence="8">
    <location>
        <begin position="459"/>
        <end position="601"/>
    </location>
</feature>
<dbReference type="GO" id="GO:0020037">
    <property type="term" value="F:heme binding"/>
    <property type="evidence" value="ECO:0007669"/>
    <property type="project" value="InterPro"/>
</dbReference>
<dbReference type="GO" id="GO:0009055">
    <property type="term" value="F:electron transfer activity"/>
    <property type="evidence" value="ECO:0007669"/>
    <property type="project" value="InterPro"/>
</dbReference>
<sequence>MPIAMKYFLFLVIASCTLMSCNHVSQQNATPADKIEAYYREQIDSMAMCVDSLYDAVENKAPVDKIRKHFIGARLHWKHIEPLTEYYFANVSEAVNGPALPEEEDYDSKIQEPTGFQVIEELIYPQYDTLQHQELLQEIGILKSTMPRVKQLYESNQFTDANIFEACRLELLRIVSLGISGFDSPVAQLSVSETRHSLFGIKNILQQYPRYEEARQLDSLFSALDNFLQQRWTFNSFDRARFIQRYVVPLSEQIYRHQQRLGVINNKWLTAVDMNYPNVIDAAALRRSFFSSTATQSLAPSKDLIELGRVLFFDPVLSGNNARACASCHQPDKAFTDGNKKSLAFGGRDAVFRNAPTLINATFQKAQFSDSRVAFLEEQVMDVVHNAVEMNGDITSTSKRLESSEEYRTMFKKAFPAADSTEIISAKHIRVAIASYVRSLSSFNSKFDHFIRGENTLNVDEVAGLNLFMGKAKCGTCHFMPLFNGSVPPMFVETESEVLGVPGNADSLRPVRDGDAGKILVSSKSLQRDMFKTSTVRNAALTAPYMHNGVYQTLEEVIDFYNRGGGAGLGIILDNQTLPTDALQLTSLEKKQIILFIGTLTDTTGLTRVPSRLPFLKGDHTKRRIGGEY</sequence>
<evidence type="ECO:0000256" key="2">
    <source>
        <dbReference type="ARBA" id="ARBA00022617"/>
    </source>
</evidence>
<dbReference type="InterPro" id="IPR009056">
    <property type="entry name" value="Cyt_c-like_dom"/>
</dbReference>
<dbReference type="PANTHER" id="PTHR30600:SF10">
    <property type="entry name" value="BLL6722 PROTEIN"/>
    <property type="match status" value="1"/>
</dbReference>
<keyword evidence="5" id="KW-0560">Oxidoreductase</keyword>
<organism evidence="9 10">
    <name type="scientific">Pseudochryseolinea flava</name>
    <dbReference type="NCBI Taxonomy" id="2059302"/>
    <lineage>
        <taxon>Bacteria</taxon>
        <taxon>Pseudomonadati</taxon>
        <taxon>Bacteroidota</taxon>
        <taxon>Cytophagia</taxon>
        <taxon>Cytophagales</taxon>
        <taxon>Fulvivirgaceae</taxon>
        <taxon>Pseudochryseolinea</taxon>
    </lineage>
</organism>
<keyword evidence="2 7" id="KW-0349">Heme</keyword>
<dbReference type="Proteomes" id="UP000251889">
    <property type="component" value="Unassembled WGS sequence"/>
</dbReference>
<proteinExistence type="predicted"/>
<dbReference type="InterPro" id="IPR038352">
    <property type="entry name" value="Imelysin_sf"/>
</dbReference>
<protein>
    <submittedName>
        <fullName evidence="9">Cytochrome-c peroxidase</fullName>
    </submittedName>
</protein>
<dbReference type="GO" id="GO:0004130">
    <property type="term" value="F:cytochrome-c peroxidase activity"/>
    <property type="evidence" value="ECO:0007669"/>
    <property type="project" value="TreeGrafter"/>
</dbReference>
<dbReference type="PANTHER" id="PTHR30600">
    <property type="entry name" value="CYTOCHROME C PEROXIDASE-RELATED"/>
    <property type="match status" value="1"/>
</dbReference>
<dbReference type="GO" id="GO:0046872">
    <property type="term" value="F:metal ion binding"/>
    <property type="evidence" value="ECO:0007669"/>
    <property type="project" value="UniProtKB-KW"/>
</dbReference>
<keyword evidence="10" id="KW-1185">Reference proteome</keyword>
<evidence type="ECO:0000256" key="5">
    <source>
        <dbReference type="ARBA" id="ARBA00023002"/>
    </source>
</evidence>
<keyword evidence="3 7" id="KW-0479">Metal-binding</keyword>
<gene>
    <name evidence="9" type="ORF">DQQ10_13310</name>
</gene>
<dbReference type="EMBL" id="QMFY01000006">
    <property type="protein sequence ID" value="RAW00572.1"/>
    <property type="molecule type" value="Genomic_DNA"/>
</dbReference>
<keyword evidence="6 7" id="KW-0408">Iron</keyword>
<dbReference type="InterPro" id="IPR051395">
    <property type="entry name" value="Cytochrome_c_Peroxidase/MauG"/>
</dbReference>
<reference evidence="9 10" key="1">
    <citation type="submission" date="2018-06" db="EMBL/GenBank/DDBJ databases">
        <title>Chryseolinea flavus sp. nov., a member of the phylum Bacteroidetes isolated from soil.</title>
        <authorList>
            <person name="Li Y."/>
            <person name="Wang J."/>
        </authorList>
    </citation>
    <scope>NUCLEOTIDE SEQUENCE [LARGE SCALE GENOMIC DNA]</scope>
    <source>
        <strain evidence="9 10">SDU1-6</strain>
    </source>
</reference>
<dbReference type="GO" id="GO:0030313">
    <property type="term" value="C:cell envelope"/>
    <property type="evidence" value="ECO:0007669"/>
    <property type="project" value="UniProtKB-SubCell"/>
</dbReference>
<keyword evidence="4" id="KW-0732">Signal</keyword>
<evidence type="ECO:0000313" key="10">
    <source>
        <dbReference type="Proteomes" id="UP000251889"/>
    </source>
</evidence>